<comment type="caution">
    <text evidence="3">The sequence shown here is derived from an EMBL/GenBank/DDBJ whole genome shotgun (WGS) entry which is preliminary data.</text>
</comment>
<feature type="signal peptide" evidence="2">
    <location>
        <begin position="1"/>
        <end position="21"/>
    </location>
</feature>
<keyword evidence="2" id="KW-0732">Signal</keyword>
<accession>A0A8J2WQ81</accession>
<evidence type="ECO:0000313" key="3">
    <source>
        <dbReference type="EMBL" id="CAH0111637.1"/>
    </source>
</evidence>
<proteinExistence type="predicted"/>
<organism evidence="3 4">
    <name type="scientific">Daphnia galeata</name>
    <dbReference type="NCBI Taxonomy" id="27404"/>
    <lineage>
        <taxon>Eukaryota</taxon>
        <taxon>Metazoa</taxon>
        <taxon>Ecdysozoa</taxon>
        <taxon>Arthropoda</taxon>
        <taxon>Crustacea</taxon>
        <taxon>Branchiopoda</taxon>
        <taxon>Diplostraca</taxon>
        <taxon>Cladocera</taxon>
        <taxon>Anomopoda</taxon>
        <taxon>Daphniidae</taxon>
        <taxon>Daphnia</taxon>
    </lineage>
</organism>
<reference evidence="3" key="1">
    <citation type="submission" date="2021-11" db="EMBL/GenBank/DDBJ databases">
        <authorList>
            <person name="Schell T."/>
        </authorList>
    </citation>
    <scope>NUCLEOTIDE SEQUENCE</scope>
    <source>
        <strain evidence="3">M5</strain>
    </source>
</reference>
<evidence type="ECO:0000256" key="2">
    <source>
        <dbReference type="SAM" id="SignalP"/>
    </source>
</evidence>
<sequence>MQQKVLLSLLMVVLMVSFSMADDDMDESGTSFVQKRAATSMDDNPKNSHPMSHPGFRLIQGRRAMSKPRATKPPAKKPTPPFKASNAKLSAKKPAVQ</sequence>
<name>A0A8J2WQ81_9CRUS</name>
<feature type="region of interest" description="Disordered" evidence="1">
    <location>
        <begin position="25"/>
        <end position="97"/>
    </location>
</feature>
<dbReference type="EMBL" id="CAKKLH010000314">
    <property type="protein sequence ID" value="CAH0111637.1"/>
    <property type="molecule type" value="Genomic_DNA"/>
</dbReference>
<evidence type="ECO:0000313" key="4">
    <source>
        <dbReference type="Proteomes" id="UP000789390"/>
    </source>
</evidence>
<dbReference type="Proteomes" id="UP000789390">
    <property type="component" value="Unassembled WGS sequence"/>
</dbReference>
<evidence type="ECO:0000256" key="1">
    <source>
        <dbReference type="SAM" id="MobiDB-lite"/>
    </source>
</evidence>
<gene>
    <name evidence="3" type="ORF">DGAL_LOCUS15287</name>
</gene>
<protein>
    <submittedName>
        <fullName evidence="3">Uncharacterized protein</fullName>
    </submittedName>
</protein>
<feature type="chain" id="PRO_5035291406" evidence="2">
    <location>
        <begin position="22"/>
        <end position="97"/>
    </location>
</feature>
<dbReference type="AlphaFoldDB" id="A0A8J2WQ81"/>
<keyword evidence="4" id="KW-1185">Reference proteome</keyword>